<dbReference type="GO" id="GO:0006915">
    <property type="term" value="P:apoptotic process"/>
    <property type="evidence" value="ECO:0007669"/>
    <property type="project" value="TreeGrafter"/>
</dbReference>
<evidence type="ECO:0000313" key="3">
    <source>
        <dbReference type="Proteomes" id="UP001652741"/>
    </source>
</evidence>
<evidence type="ECO:0000259" key="2">
    <source>
        <dbReference type="Pfam" id="PF04194"/>
    </source>
</evidence>
<dbReference type="InterPro" id="IPR007320">
    <property type="entry name" value="PDCD2_C"/>
</dbReference>
<organism evidence="3 4">
    <name type="scientific">Salmo salar</name>
    <name type="common">Atlantic salmon</name>
    <dbReference type="NCBI Taxonomy" id="8030"/>
    <lineage>
        <taxon>Eukaryota</taxon>
        <taxon>Metazoa</taxon>
        <taxon>Chordata</taxon>
        <taxon>Craniata</taxon>
        <taxon>Vertebrata</taxon>
        <taxon>Euteleostomi</taxon>
        <taxon>Actinopterygii</taxon>
        <taxon>Neopterygii</taxon>
        <taxon>Teleostei</taxon>
        <taxon>Protacanthopterygii</taxon>
        <taxon>Salmoniformes</taxon>
        <taxon>Salmonidae</taxon>
        <taxon>Salmoninae</taxon>
        <taxon>Salmo</taxon>
    </lineage>
</organism>
<gene>
    <name evidence="4" type="primary">pdcd2l</name>
</gene>
<feature type="domain" description="Programmed cell death protein 2 C-terminal" evidence="2">
    <location>
        <begin position="263"/>
        <end position="379"/>
    </location>
</feature>
<dbReference type="KEGG" id="sasa:106583835"/>
<dbReference type="OMA" id="MPGPWAD"/>
<feature type="compositionally biased region" description="Basic and acidic residues" evidence="1">
    <location>
        <begin position="250"/>
        <end position="259"/>
    </location>
</feature>
<dbReference type="InterPro" id="IPR052815">
    <property type="entry name" value="PDCD2-like_regulator"/>
</dbReference>
<dbReference type="OrthoDB" id="366284at2759"/>
<evidence type="ECO:0000256" key="1">
    <source>
        <dbReference type="SAM" id="MobiDB-lite"/>
    </source>
</evidence>
<dbReference type="Proteomes" id="UP001652741">
    <property type="component" value="Chromosome ssa22"/>
</dbReference>
<dbReference type="RefSeq" id="XP_014023930.1">
    <property type="nucleotide sequence ID" value="XM_014168455.2"/>
</dbReference>
<feature type="compositionally biased region" description="Basic and acidic residues" evidence="1">
    <location>
        <begin position="140"/>
        <end position="149"/>
    </location>
</feature>
<feature type="region of interest" description="Disordered" evidence="1">
    <location>
        <begin position="131"/>
        <end position="154"/>
    </location>
</feature>
<dbReference type="PANTHER" id="PTHR46421:SF1">
    <property type="entry name" value="PROGRAMMED CELL DEATH PROTEIN 2-LIKE"/>
    <property type="match status" value="1"/>
</dbReference>
<dbReference type="GO" id="GO:0005737">
    <property type="term" value="C:cytoplasm"/>
    <property type="evidence" value="ECO:0007669"/>
    <property type="project" value="InterPro"/>
</dbReference>
<proteinExistence type="predicted"/>
<accession>A0A1S3P8H9</accession>
<keyword evidence="3" id="KW-1185">Reference proteome</keyword>
<dbReference type="AlphaFoldDB" id="A0A1S3P8H9"/>
<evidence type="ECO:0000313" key="4">
    <source>
        <dbReference type="RefSeq" id="XP_014023930.1"/>
    </source>
</evidence>
<protein>
    <submittedName>
        <fullName evidence="4">Programmed cell death protein 2-like</fullName>
    </submittedName>
</protein>
<name>A0A1S3P8H9_SALSA</name>
<dbReference type="Pfam" id="PF04194">
    <property type="entry name" value="PDCD2_C"/>
    <property type="match status" value="1"/>
</dbReference>
<feature type="region of interest" description="Disordered" evidence="1">
    <location>
        <begin position="234"/>
        <end position="259"/>
    </location>
</feature>
<reference evidence="4" key="1">
    <citation type="submission" date="2025-08" db="UniProtKB">
        <authorList>
            <consortium name="RefSeq"/>
        </authorList>
    </citation>
    <scope>IDENTIFICATION</scope>
</reference>
<dbReference type="GeneTree" id="ENSGT00940000158339"/>
<dbReference type="PANTHER" id="PTHR46421">
    <property type="entry name" value="PROGRAMMED CELL DEATH PROTEIN 2-LIKE"/>
    <property type="match status" value="1"/>
</dbReference>
<dbReference type="KEGG" id="sasa:106583839"/>
<sequence>MAGVDEAVLIGLCDGPIDSKRYPMSHMTNKIGDKPDKLPLISWQHPRCGLCGAVMAHVVQVYCPLAASPYHRTLNVFACPGSQCSGQPESWRVLRSQCLESEVRTNPVVQPSAHAAVKEVPMTTAYWCDGTDDWGEEEDKQNRGDDGWDKAQNQAHIGGEDPEILLFTGTSSELDVSGKLQGLNLEGGEKVEEEEEVPGNIPTYKPFYISVVDETDLGGQSDLEHAETLLREYEQREGVGNIGSSEGGGGEERYEKDNPRHGDAVFSRFMKRISVCPEQLLRYSWHGSPLFLSDPPSDLPWIKPGCRHCGAIRVFEFQLMPALVSLLQRTDAGSRSAVEMVDVEMNTGLEFGTVIVFTCRNSCWSSRSTSPVEEFIYLQPDPDQKLFK</sequence>
<dbReference type="STRING" id="8030.ENSSSAP00000080651"/>